<evidence type="ECO:0000313" key="8">
    <source>
        <dbReference type="EMBL" id="MBE1878905.1"/>
    </source>
</evidence>
<keyword evidence="4 5" id="KW-0788">Thiol protease</keyword>
<sequence length="365" mass="38529">MSEMYGADIAALRTLGNAMARHGDVLEAAVGRVTEAVTAAAWSGPDHDGFVDEWHTTHAAALRAAAQDLMEAGRRVVENADDQERTSESYDGGGPGAGPSAPRPAPEGTDLSSSEGQGDKAVGDLGDLEDAGEVPLDDQAIDASEIDQGSLADCWFLASAGAIAEQNPEWIQDHIKYNAEDGTHTVTFYEDGEPVEITVDSNVYEGAAGDPSGDPSWISIYEKAAVEFLGGEYDDIEYDNPARALEMMTGKDTSSDSLDPTWPWQDPPSLESIGERLENGEPVVASSPDGGGWFGDPPPDKEVVNNHVYTVESVSEDGKTITLVNPWGPGGGTGSDGETKPGTITMTADEFYENFETVTYGGSMS</sequence>
<comment type="caution">
    <text evidence="8">The sequence shown here is derived from an EMBL/GenBank/DDBJ whole genome shotgun (WGS) entry which is preliminary data.</text>
</comment>
<comment type="similarity">
    <text evidence="1">Belongs to the peptidase C2 family.</text>
</comment>
<evidence type="ECO:0000256" key="5">
    <source>
        <dbReference type="PROSITE-ProRule" id="PRU00239"/>
    </source>
</evidence>
<dbReference type="SUPFAM" id="SSF54001">
    <property type="entry name" value="Cysteine proteinases"/>
    <property type="match status" value="1"/>
</dbReference>
<evidence type="ECO:0000256" key="6">
    <source>
        <dbReference type="SAM" id="MobiDB-lite"/>
    </source>
</evidence>
<dbReference type="RefSeq" id="WP_192865464.1">
    <property type="nucleotide sequence ID" value="NZ_JADAQT010000113.1"/>
</dbReference>
<evidence type="ECO:0000259" key="7">
    <source>
        <dbReference type="PROSITE" id="PS50203"/>
    </source>
</evidence>
<evidence type="ECO:0000256" key="3">
    <source>
        <dbReference type="ARBA" id="ARBA00022801"/>
    </source>
</evidence>
<keyword evidence="3 5" id="KW-0378">Hydrolase</keyword>
<dbReference type="Pfam" id="PF00648">
    <property type="entry name" value="Peptidase_C2"/>
    <property type="match status" value="1"/>
</dbReference>
<evidence type="ECO:0000256" key="2">
    <source>
        <dbReference type="ARBA" id="ARBA00022670"/>
    </source>
</evidence>
<feature type="active site" evidence="5">
    <location>
        <position position="325"/>
    </location>
</feature>
<reference evidence="8 9" key="1">
    <citation type="submission" date="2020-10" db="EMBL/GenBank/DDBJ databases">
        <title>Myceligenerans pegani sp. nov., an endophytic actinomycete isolated from Peganum harmala L. in Xinjiang, China.</title>
        <authorList>
            <person name="Xin L."/>
        </authorList>
    </citation>
    <scope>NUCLEOTIDE SEQUENCE [LARGE SCALE GENOMIC DNA]</scope>
    <source>
        <strain evidence="8 9">TRM65318</strain>
    </source>
</reference>
<feature type="compositionally biased region" description="Basic and acidic residues" evidence="6">
    <location>
        <begin position="77"/>
        <end position="88"/>
    </location>
</feature>
<feature type="active site" evidence="5">
    <location>
        <position position="154"/>
    </location>
</feature>
<dbReference type="PROSITE" id="PS50203">
    <property type="entry name" value="CALPAIN_CAT"/>
    <property type="match status" value="1"/>
</dbReference>
<dbReference type="PANTHER" id="PTHR10183:SF379">
    <property type="entry name" value="CALPAIN-5"/>
    <property type="match status" value="1"/>
</dbReference>
<feature type="active site" evidence="5">
    <location>
        <position position="307"/>
    </location>
</feature>
<name>A0ABR9N6A1_9MICO</name>
<accession>A0ABR9N6A1</accession>
<proteinExistence type="inferred from homology"/>
<evidence type="ECO:0000256" key="4">
    <source>
        <dbReference type="ARBA" id="ARBA00022807"/>
    </source>
</evidence>
<protein>
    <recommendedName>
        <fullName evidence="7">Calpain catalytic domain-containing protein</fullName>
    </recommendedName>
</protein>
<feature type="domain" description="Calpain catalytic" evidence="7">
    <location>
        <begin position="144"/>
        <end position="365"/>
    </location>
</feature>
<feature type="region of interest" description="Disordered" evidence="6">
    <location>
        <begin position="324"/>
        <end position="343"/>
    </location>
</feature>
<evidence type="ECO:0000313" key="9">
    <source>
        <dbReference type="Proteomes" id="UP000625527"/>
    </source>
</evidence>
<dbReference type="EMBL" id="JADAQT010000113">
    <property type="protein sequence ID" value="MBE1878905.1"/>
    <property type="molecule type" value="Genomic_DNA"/>
</dbReference>
<dbReference type="PANTHER" id="PTHR10183">
    <property type="entry name" value="CALPAIN"/>
    <property type="match status" value="1"/>
</dbReference>
<dbReference type="InterPro" id="IPR022684">
    <property type="entry name" value="Calpain_cysteine_protease"/>
</dbReference>
<dbReference type="InterPro" id="IPR038765">
    <property type="entry name" value="Papain-like_cys_pep_sf"/>
</dbReference>
<keyword evidence="9" id="KW-1185">Reference proteome</keyword>
<dbReference type="Proteomes" id="UP000625527">
    <property type="component" value="Unassembled WGS sequence"/>
</dbReference>
<organism evidence="8 9">
    <name type="scientific">Myceligenerans pegani</name>
    <dbReference type="NCBI Taxonomy" id="2776917"/>
    <lineage>
        <taxon>Bacteria</taxon>
        <taxon>Bacillati</taxon>
        <taxon>Actinomycetota</taxon>
        <taxon>Actinomycetes</taxon>
        <taxon>Micrococcales</taxon>
        <taxon>Promicromonosporaceae</taxon>
        <taxon>Myceligenerans</taxon>
    </lineage>
</organism>
<dbReference type="InterPro" id="IPR001300">
    <property type="entry name" value="Peptidase_C2_calpain_cat"/>
</dbReference>
<gene>
    <name evidence="8" type="ORF">IHE71_24750</name>
</gene>
<feature type="region of interest" description="Disordered" evidence="6">
    <location>
        <begin position="77"/>
        <end position="131"/>
    </location>
</feature>
<keyword evidence="2 5" id="KW-0645">Protease</keyword>
<evidence type="ECO:0000256" key="1">
    <source>
        <dbReference type="ARBA" id="ARBA00007623"/>
    </source>
</evidence>